<feature type="region of interest" description="Disordered" evidence="1">
    <location>
        <begin position="1"/>
        <end position="103"/>
    </location>
</feature>
<comment type="caution">
    <text evidence="3">The sequence shown here is derived from an EMBL/GenBank/DDBJ whole genome shotgun (WGS) entry which is preliminary data.</text>
</comment>
<protein>
    <recommendedName>
        <fullName evidence="2">DUF7210 domain-containing protein</fullName>
    </recommendedName>
</protein>
<dbReference type="InterPro" id="IPR055634">
    <property type="entry name" value="DUF7210"/>
</dbReference>
<dbReference type="STRING" id="1777141.AWB80_02880"/>
<gene>
    <name evidence="3" type="ORF">AWB80_02880</name>
</gene>
<dbReference type="AlphaFoldDB" id="A0A158B2M3"/>
<evidence type="ECO:0000313" key="3">
    <source>
        <dbReference type="EMBL" id="SAK63547.1"/>
    </source>
</evidence>
<feature type="compositionally biased region" description="Basic residues" evidence="1">
    <location>
        <begin position="80"/>
        <end position="89"/>
    </location>
</feature>
<evidence type="ECO:0000259" key="2">
    <source>
        <dbReference type="Pfam" id="PF23843"/>
    </source>
</evidence>
<feature type="compositionally biased region" description="Basic and acidic residues" evidence="1">
    <location>
        <begin position="14"/>
        <end position="30"/>
    </location>
</feature>
<dbReference type="Proteomes" id="UP000054911">
    <property type="component" value="Unassembled WGS sequence"/>
</dbReference>
<accession>A0A158B2M3</accession>
<feature type="compositionally biased region" description="Basic and acidic residues" evidence="1">
    <location>
        <begin position="59"/>
        <end position="70"/>
    </location>
</feature>
<sequence length="103" mass="11410">MKVTANRAFSYGRKQYDKGDEIEMPERDAKLLAATGRILVPEQTAGKAKPQAGRQKPHQAPDNRQEHAEQQDDAEEGSKGRKGKGKAYKRRDMTAEGNPSGDE</sequence>
<evidence type="ECO:0000313" key="4">
    <source>
        <dbReference type="Proteomes" id="UP000054911"/>
    </source>
</evidence>
<name>A0A158B2M3_9BURK</name>
<dbReference type="Pfam" id="PF23843">
    <property type="entry name" value="DUF7210"/>
    <property type="match status" value="1"/>
</dbReference>
<reference evidence="3" key="1">
    <citation type="submission" date="2016-01" db="EMBL/GenBank/DDBJ databases">
        <authorList>
            <person name="Peeters C."/>
        </authorList>
    </citation>
    <scope>NUCLEOTIDE SEQUENCE [LARGE SCALE GENOMIC DNA]</scope>
    <source>
        <strain evidence="3">LMG 29323</strain>
    </source>
</reference>
<organism evidence="3 4">
    <name type="scientific">Caballeronia pedi</name>
    <dbReference type="NCBI Taxonomy" id="1777141"/>
    <lineage>
        <taxon>Bacteria</taxon>
        <taxon>Pseudomonadati</taxon>
        <taxon>Pseudomonadota</taxon>
        <taxon>Betaproteobacteria</taxon>
        <taxon>Burkholderiales</taxon>
        <taxon>Burkholderiaceae</taxon>
        <taxon>Caballeronia</taxon>
    </lineage>
</organism>
<dbReference type="OrthoDB" id="9998319at2"/>
<dbReference type="RefSeq" id="WP_061175353.1">
    <property type="nucleotide sequence ID" value="NZ_FCOE02000008.1"/>
</dbReference>
<proteinExistence type="predicted"/>
<evidence type="ECO:0000256" key="1">
    <source>
        <dbReference type="SAM" id="MobiDB-lite"/>
    </source>
</evidence>
<dbReference type="EMBL" id="FCOE02000008">
    <property type="protein sequence ID" value="SAK63547.1"/>
    <property type="molecule type" value="Genomic_DNA"/>
</dbReference>
<keyword evidence="4" id="KW-1185">Reference proteome</keyword>
<feature type="domain" description="DUF7210" evidence="2">
    <location>
        <begin position="1"/>
        <end position="36"/>
    </location>
</feature>